<dbReference type="AlphaFoldDB" id="A0A2U2AMQ4"/>
<comment type="subcellular location">
    <subcellularLocation>
        <location evidence="1">Membrane</location>
        <topology evidence="1">Lipid-anchor</topology>
    </subcellularLocation>
</comment>
<keyword evidence="5" id="KW-0564">Palmitate</keyword>
<keyword evidence="8" id="KW-1185">Reference proteome</keyword>
<dbReference type="InterPro" id="IPR004872">
    <property type="entry name" value="Lipoprotein_NlpA"/>
</dbReference>
<name>A0A2U2AMQ4_9GAMM</name>
<evidence type="ECO:0000256" key="6">
    <source>
        <dbReference type="ARBA" id="ARBA00023288"/>
    </source>
</evidence>
<dbReference type="Gene3D" id="3.40.190.10">
    <property type="entry name" value="Periplasmic binding protein-like II"/>
    <property type="match status" value="2"/>
</dbReference>
<evidence type="ECO:0000256" key="1">
    <source>
        <dbReference type="ARBA" id="ARBA00004635"/>
    </source>
</evidence>
<dbReference type="RefSeq" id="WP_109235607.1">
    <property type="nucleotide sequence ID" value="NZ_BMXZ01000001.1"/>
</dbReference>
<keyword evidence="3" id="KW-0732">Signal</keyword>
<dbReference type="PANTHER" id="PTHR30429">
    <property type="entry name" value="D-METHIONINE-BINDING LIPOPROTEIN METQ"/>
    <property type="match status" value="1"/>
</dbReference>
<reference evidence="7 8" key="1">
    <citation type="journal article" date="2018" name="Genome Announc.">
        <title>Ignatzschineria cameli sp. nov., isolated from necrotic foot tissue of dromedaries (Camelus dromedarius) and associated maggots (Wohlfahrtia species) in Dubai.</title>
        <authorList>
            <person name="Tsang C.C."/>
            <person name="Tang J.Y."/>
            <person name="Fong J.Y."/>
            <person name="Kinne J."/>
            <person name="Lee H.H."/>
            <person name="Joseph M."/>
            <person name="Jose S."/>
            <person name="Schuster R.K."/>
            <person name="Tang Y."/>
            <person name="Sivakumar S."/>
            <person name="Chen J.H."/>
            <person name="Teng J.L."/>
            <person name="Lau S.K."/>
            <person name="Wernery U."/>
            <person name="Woo P.C."/>
        </authorList>
    </citation>
    <scope>NUCLEOTIDE SEQUENCE [LARGE SCALE GENOMIC DNA]</scope>
    <source>
        <strain evidence="7 8">KCTC 22643</strain>
    </source>
</reference>
<protein>
    <submittedName>
        <fullName evidence="7">Metal ABC transporter substrate-binding protein</fullName>
    </submittedName>
</protein>
<dbReference type="SUPFAM" id="SSF53850">
    <property type="entry name" value="Periplasmic binding protein-like II"/>
    <property type="match status" value="1"/>
</dbReference>
<dbReference type="GO" id="GO:0016020">
    <property type="term" value="C:membrane"/>
    <property type="evidence" value="ECO:0007669"/>
    <property type="project" value="UniProtKB-SubCell"/>
</dbReference>
<dbReference type="EMBL" id="QEWR01000002">
    <property type="protein sequence ID" value="PWD84427.1"/>
    <property type="molecule type" value="Genomic_DNA"/>
</dbReference>
<evidence type="ECO:0000256" key="5">
    <source>
        <dbReference type="ARBA" id="ARBA00023139"/>
    </source>
</evidence>
<sequence>MERESITSGTVIVAAGNMRGKSANHPFESRRGKNSFRQKLEKSVKIAGLFLLGGILAACGDSSDADKVLRVGMPPSAHNILVEKVVKPELEAKGYEIVFRNFGALRDANSALVEGGIDFHTAQHQAYLDVYNRETGADLVSVVHTPSIPAFIYSTRQKSLDTVEEGASILVPNDPSNAARSYALLQKIGWIELDPQVDLAIVTARDITKNSKNLQFTEVDSALIPRLLEEIDYGVMPGGVALLGGIGPEYALAHETFLPDLELMVTVRKEDQNAPWIDDLKAAFKSDKMRHFIETDPEIAGWFIWPEG</sequence>
<organism evidence="7 8">
    <name type="scientific">Ignatzschineria indica</name>
    <dbReference type="NCBI Taxonomy" id="472583"/>
    <lineage>
        <taxon>Bacteria</taxon>
        <taxon>Pseudomonadati</taxon>
        <taxon>Pseudomonadota</taxon>
        <taxon>Gammaproteobacteria</taxon>
        <taxon>Cardiobacteriales</taxon>
        <taxon>Ignatzschineriaceae</taxon>
        <taxon>Ignatzschineria</taxon>
    </lineage>
</organism>
<dbReference type="PANTHER" id="PTHR30429:SF0">
    <property type="entry name" value="METHIONINE-BINDING LIPOPROTEIN METQ"/>
    <property type="match status" value="1"/>
</dbReference>
<keyword evidence="6" id="KW-0449">Lipoprotein</keyword>
<evidence type="ECO:0000256" key="2">
    <source>
        <dbReference type="ARBA" id="ARBA00008973"/>
    </source>
</evidence>
<evidence type="ECO:0000256" key="4">
    <source>
        <dbReference type="ARBA" id="ARBA00023136"/>
    </source>
</evidence>
<proteinExistence type="inferred from homology"/>
<evidence type="ECO:0000313" key="8">
    <source>
        <dbReference type="Proteomes" id="UP000244948"/>
    </source>
</evidence>
<evidence type="ECO:0000256" key="3">
    <source>
        <dbReference type="ARBA" id="ARBA00022729"/>
    </source>
</evidence>
<evidence type="ECO:0000313" key="7">
    <source>
        <dbReference type="EMBL" id="PWD84427.1"/>
    </source>
</evidence>
<accession>A0A2U2AMQ4</accession>
<comment type="similarity">
    <text evidence="2">Belongs to the NlpA lipoprotein family.</text>
</comment>
<keyword evidence="4" id="KW-0472">Membrane</keyword>
<gene>
    <name evidence="7" type="ORF">DC082_02470</name>
</gene>
<comment type="caution">
    <text evidence="7">The sequence shown here is derived from an EMBL/GenBank/DDBJ whole genome shotgun (WGS) entry which is preliminary data.</text>
</comment>
<dbReference type="Pfam" id="PF03180">
    <property type="entry name" value="Lipoprotein_9"/>
    <property type="match status" value="1"/>
</dbReference>
<dbReference type="Proteomes" id="UP000244948">
    <property type="component" value="Unassembled WGS sequence"/>
</dbReference>